<name>A0ABX2SYC7_9BACL</name>
<dbReference type="RefSeq" id="WP_179940799.1">
    <property type="nucleotide sequence ID" value="NZ_JACBYF010000004.1"/>
</dbReference>
<evidence type="ECO:0000256" key="6">
    <source>
        <dbReference type="SAM" id="Phobius"/>
    </source>
</evidence>
<comment type="subcellular location">
    <subcellularLocation>
        <location evidence="1">Cell membrane</location>
        <topology evidence="1">Multi-pass membrane protein</topology>
    </subcellularLocation>
</comment>
<keyword evidence="10" id="KW-1185">Reference proteome</keyword>
<evidence type="ECO:0000259" key="8">
    <source>
        <dbReference type="Pfam" id="PF13567"/>
    </source>
</evidence>
<dbReference type="EMBL" id="JACBYF010000004">
    <property type="protein sequence ID" value="NYS47194.1"/>
    <property type="molecule type" value="Genomic_DNA"/>
</dbReference>
<evidence type="ECO:0000256" key="5">
    <source>
        <dbReference type="ARBA" id="ARBA00023136"/>
    </source>
</evidence>
<comment type="caution">
    <text evidence="9">The sequence shown here is derived from an EMBL/GenBank/DDBJ whole genome shotgun (WGS) entry which is preliminary data.</text>
</comment>
<feature type="transmembrane region" description="Helical" evidence="6">
    <location>
        <begin position="231"/>
        <end position="250"/>
    </location>
</feature>
<evidence type="ECO:0000256" key="1">
    <source>
        <dbReference type="ARBA" id="ARBA00004651"/>
    </source>
</evidence>
<evidence type="ECO:0000256" key="3">
    <source>
        <dbReference type="ARBA" id="ARBA00022692"/>
    </source>
</evidence>
<keyword evidence="2" id="KW-1003">Cell membrane</keyword>
<evidence type="ECO:0000256" key="2">
    <source>
        <dbReference type="ARBA" id="ARBA00022475"/>
    </source>
</evidence>
<evidence type="ECO:0000313" key="9">
    <source>
        <dbReference type="EMBL" id="NYS47194.1"/>
    </source>
</evidence>
<dbReference type="InterPro" id="IPR052159">
    <property type="entry name" value="Competence_DNA_uptake"/>
</dbReference>
<dbReference type="InterPro" id="IPR004477">
    <property type="entry name" value="ComEC_N"/>
</dbReference>
<evidence type="ECO:0000313" key="10">
    <source>
        <dbReference type="Proteomes" id="UP000531840"/>
    </source>
</evidence>
<dbReference type="PANTHER" id="PTHR30619">
    <property type="entry name" value="DNA INTERNALIZATION/COMPETENCE PROTEIN COMEC/REC2"/>
    <property type="match status" value="1"/>
</dbReference>
<evidence type="ECO:0000256" key="4">
    <source>
        <dbReference type="ARBA" id="ARBA00022989"/>
    </source>
</evidence>
<keyword evidence="3 6" id="KW-0812">Transmembrane</keyword>
<feature type="domain" description="ComEC/Rec2-related protein" evidence="7">
    <location>
        <begin position="207"/>
        <end position="463"/>
    </location>
</feature>
<feature type="transmembrane region" description="Helical" evidence="6">
    <location>
        <begin position="472"/>
        <end position="490"/>
    </location>
</feature>
<feature type="transmembrane region" description="Helical" evidence="6">
    <location>
        <begin position="448"/>
        <end position="465"/>
    </location>
</feature>
<feature type="transmembrane region" description="Helical" evidence="6">
    <location>
        <begin position="47"/>
        <end position="63"/>
    </location>
</feature>
<accession>A0ABX2SYC7</accession>
<sequence length="649" mass="76194">MKLFIYSIISLISVLLALKLYMFSSVLLLLVIILIYLNKEYFEVKETIILILVFLTFFIRTSYSQYNHYSKLEDSSDNFQVEIVDKLNINGNFLKTYGYINNEKVIVNYKIENEQEKEYFVKDFKGGTFLVGGSIEDIKEKKNFYSFDYKQYLNRKGIFKVLNVEKINNINYEFSSTYKKVLNFRTNLIRNISNNIKFNEKGYFEALIYGDKTNMFRDDIEDYRNLGISHLLAISGLHIATLIMLIYKTLKLFSINSKLIDKVIFITLPIYSIFAGLSASVIRATLMILIFLLLKRKQVDSIKSLIIVFLITIFYNPYFIYDIGFQFSFFITFSILMSKSFIESGNNKILKLFKVSLIAWLASLPINLFNFYSISFISIFSNIIFVPYFTLIIFPLILVSYLIFIISSKVFDFICVPILNGAFYVQNIFEKILNYFSFEVFAGKQEDYIALAIVILILAIIIYVNKGYYKEIIYLSTAILFLIFINNNFLKDELYEKLSINGQNVYYLTTRNNNILINTSNNSNNFYKDFRKKENNYDIINEYNNLLAYDAKNSIEFLIITKTKLRDIGYARNLIGKDKVKKLYVTEQILNNDKILEIIDVSKFKNIDIEIIKNNSIFYLNDIKFTNKDTDFIVSYLDKEININKDKLK</sequence>
<dbReference type="InterPro" id="IPR025405">
    <property type="entry name" value="DUF4131"/>
</dbReference>
<keyword evidence="4 6" id="KW-1133">Transmembrane helix</keyword>
<feature type="transmembrane region" description="Helical" evidence="6">
    <location>
        <begin position="305"/>
        <end position="321"/>
    </location>
</feature>
<proteinExistence type="predicted"/>
<organism evidence="9 10">
    <name type="scientific">Gemelliphila palaticanis</name>
    <dbReference type="NCBI Taxonomy" id="81950"/>
    <lineage>
        <taxon>Bacteria</taxon>
        <taxon>Bacillati</taxon>
        <taxon>Bacillota</taxon>
        <taxon>Bacilli</taxon>
        <taxon>Bacillales</taxon>
        <taxon>Gemellaceae</taxon>
        <taxon>Gemelliphila</taxon>
    </lineage>
</organism>
<protein>
    <submittedName>
        <fullName evidence="9">ComEC/Rec2 family competence protein</fullName>
    </submittedName>
</protein>
<feature type="transmembrane region" description="Helical" evidence="6">
    <location>
        <begin position="270"/>
        <end position="293"/>
    </location>
</feature>
<reference evidence="9 10" key="1">
    <citation type="submission" date="2020-07" db="EMBL/GenBank/DDBJ databases">
        <title>MOT database genomes.</title>
        <authorList>
            <person name="Joseph S."/>
            <person name="Aduse-Opoku J."/>
            <person name="Hashim A."/>
            <person name="Wade W."/>
            <person name="Curtis M."/>
        </authorList>
    </citation>
    <scope>NUCLEOTIDE SEQUENCE [LARGE SCALE GENOMIC DNA]</scope>
    <source>
        <strain evidence="9 10">CIP 106318</strain>
    </source>
</reference>
<dbReference type="Pfam" id="PF03772">
    <property type="entry name" value="Competence"/>
    <property type="match status" value="1"/>
</dbReference>
<dbReference type="PANTHER" id="PTHR30619:SF7">
    <property type="entry name" value="BETA-LACTAMASE DOMAIN PROTEIN"/>
    <property type="match status" value="1"/>
</dbReference>
<dbReference type="Pfam" id="PF13567">
    <property type="entry name" value="DUF4131"/>
    <property type="match status" value="1"/>
</dbReference>
<feature type="transmembrane region" description="Helical" evidence="6">
    <location>
        <begin position="357"/>
        <end position="377"/>
    </location>
</feature>
<gene>
    <name evidence="9" type="ORF">HZY85_03160</name>
</gene>
<feature type="transmembrane region" description="Helical" evidence="6">
    <location>
        <begin position="12"/>
        <end position="35"/>
    </location>
</feature>
<dbReference type="Proteomes" id="UP000531840">
    <property type="component" value="Unassembled WGS sequence"/>
</dbReference>
<feature type="domain" description="DUF4131" evidence="8">
    <location>
        <begin position="17"/>
        <end position="169"/>
    </location>
</feature>
<feature type="transmembrane region" description="Helical" evidence="6">
    <location>
        <begin position="383"/>
        <end position="403"/>
    </location>
</feature>
<dbReference type="NCBIfam" id="TIGR00360">
    <property type="entry name" value="ComEC_N-term"/>
    <property type="match status" value="1"/>
</dbReference>
<evidence type="ECO:0000259" key="7">
    <source>
        <dbReference type="Pfam" id="PF03772"/>
    </source>
</evidence>
<keyword evidence="5 6" id="KW-0472">Membrane</keyword>